<dbReference type="KEGG" id="hat:RC74_02230"/>
<gene>
    <name evidence="2" type="ORF">RC74_02230</name>
</gene>
<feature type="signal peptide" evidence="1">
    <location>
        <begin position="1"/>
        <end position="28"/>
    </location>
</feature>
<keyword evidence="3" id="KW-1185">Reference proteome</keyword>
<protein>
    <recommendedName>
        <fullName evidence="4">Arginine transporter</fullName>
    </recommendedName>
</protein>
<dbReference type="STRING" id="1579316.RC74_02230"/>
<feature type="chain" id="PRO_5007443105" description="Arginine transporter" evidence="1">
    <location>
        <begin position="29"/>
        <end position="109"/>
    </location>
</feature>
<organism evidence="2 3">
    <name type="scientific">Falsihalocynthiibacter arcticus</name>
    <dbReference type="NCBI Taxonomy" id="1579316"/>
    <lineage>
        <taxon>Bacteria</taxon>
        <taxon>Pseudomonadati</taxon>
        <taxon>Pseudomonadota</taxon>
        <taxon>Alphaproteobacteria</taxon>
        <taxon>Rhodobacterales</taxon>
        <taxon>Roseobacteraceae</taxon>
        <taxon>Falsihalocynthiibacter</taxon>
    </lineage>
</organism>
<proteinExistence type="predicted"/>
<dbReference type="EMBL" id="CP014327">
    <property type="protein sequence ID" value="AML50241.1"/>
    <property type="molecule type" value="Genomic_DNA"/>
</dbReference>
<accession>A0A126UVZ1</accession>
<dbReference type="AlphaFoldDB" id="A0A126UVZ1"/>
<sequence length="109" mass="12166">MKPFKMAVLALCMAPLATVSLPVSEVHAAKTIERACVKSERKAASKPLCGCIQDVADMMLSRSDQKTAAKFFDDPHRAQEIRQSNNSSHEKFWLRYKEFGQTAATFCRG</sequence>
<dbReference type="RefSeq" id="WP_052274890.1">
    <property type="nucleotide sequence ID" value="NZ_CP014327.1"/>
</dbReference>
<name>A0A126UVZ1_9RHOB</name>
<evidence type="ECO:0000256" key="1">
    <source>
        <dbReference type="SAM" id="SignalP"/>
    </source>
</evidence>
<evidence type="ECO:0000313" key="2">
    <source>
        <dbReference type="EMBL" id="AML50241.1"/>
    </source>
</evidence>
<dbReference type="Proteomes" id="UP000070371">
    <property type="component" value="Chromosome"/>
</dbReference>
<keyword evidence="1" id="KW-0732">Signal</keyword>
<reference evidence="2 3" key="1">
    <citation type="submission" date="2016-02" db="EMBL/GenBank/DDBJ databases">
        <title>Complete genome sequence of Halocynthiibacter arcticus PAMC 20958t from arctic marine sediment.</title>
        <authorList>
            <person name="Lee Y.M."/>
            <person name="Baek K."/>
            <person name="Lee H.K."/>
            <person name="Shin S.C."/>
        </authorList>
    </citation>
    <scope>NUCLEOTIDE SEQUENCE [LARGE SCALE GENOMIC DNA]</scope>
    <source>
        <strain evidence="2">PAMC 20958</strain>
    </source>
</reference>
<evidence type="ECO:0008006" key="4">
    <source>
        <dbReference type="Google" id="ProtNLM"/>
    </source>
</evidence>
<evidence type="ECO:0000313" key="3">
    <source>
        <dbReference type="Proteomes" id="UP000070371"/>
    </source>
</evidence>